<feature type="non-terminal residue" evidence="1">
    <location>
        <position position="1"/>
    </location>
</feature>
<dbReference type="AlphaFoldDB" id="A0A147BPV7"/>
<name>A0A147BPV7_IXORI</name>
<organism evidence="1">
    <name type="scientific">Ixodes ricinus</name>
    <name type="common">Common tick</name>
    <name type="synonym">Acarus ricinus</name>
    <dbReference type="NCBI Taxonomy" id="34613"/>
    <lineage>
        <taxon>Eukaryota</taxon>
        <taxon>Metazoa</taxon>
        <taxon>Ecdysozoa</taxon>
        <taxon>Arthropoda</taxon>
        <taxon>Chelicerata</taxon>
        <taxon>Arachnida</taxon>
        <taxon>Acari</taxon>
        <taxon>Parasitiformes</taxon>
        <taxon>Ixodida</taxon>
        <taxon>Ixodoidea</taxon>
        <taxon>Ixodidae</taxon>
        <taxon>Ixodinae</taxon>
        <taxon>Ixodes</taxon>
    </lineage>
</organism>
<protein>
    <submittedName>
        <fullName evidence="1">Uncharacterized protein</fullName>
    </submittedName>
</protein>
<proteinExistence type="predicted"/>
<accession>A0A147BPV7</accession>
<sequence>PRRPMPGSGHCGRSPPCACPGPSCCSATCRLPWKGSRAARHTRWGPPASPPCTGTTLGAWGTPSACSRTLCSCHCSTRSSSRRGSSAPVCCCTDPRARARRCWPRQWPPSAHSVSSVSRVLS</sequence>
<dbReference type="EMBL" id="GEGO01002627">
    <property type="protein sequence ID" value="JAR92777.1"/>
    <property type="molecule type" value="Transcribed_RNA"/>
</dbReference>
<reference evidence="1" key="1">
    <citation type="journal article" date="2018" name="PLoS Negl. Trop. Dis.">
        <title>Sialome diversity of ticks revealed by RNAseq of single tick salivary glands.</title>
        <authorList>
            <person name="Perner J."/>
            <person name="Kropackova S."/>
            <person name="Kopacek P."/>
            <person name="Ribeiro J.M."/>
        </authorList>
    </citation>
    <scope>NUCLEOTIDE SEQUENCE</scope>
    <source>
        <strain evidence="1">Siblings of single egg batch collected in Ceske Budejovice</strain>
        <tissue evidence="1">Salivary glands</tissue>
    </source>
</reference>
<evidence type="ECO:0000313" key="1">
    <source>
        <dbReference type="EMBL" id="JAR92777.1"/>
    </source>
</evidence>